<reference evidence="2" key="1">
    <citation type="submission" date="2022-12" db="EMBL/GenBank/DDBJ databases">
        <title>Phocaeicola acetigenes sp. nov., isolated feces from a healthy human.</title>
        <authorList>
            <person name="Do H."/>
            <person name="Ha Y.B."/>
            <person name="Kim J.-S."/>
            <person name="Suh M.K."/>
            <person name="Kim H.S."/>
            <person name="Lee J.-S."/>
        </authorList>
    </citation>
    <scope>NUCLEOTIDE SEQUENCE</scope>
    <source>
        <strain evidence="2">KGMB11183</strain>
    </source>
</reference>
<evidence type="ECO:0000313" key="2">
    <source>
        <dbReference type="EMBL" id="MCZ8373398.1"/>
    </source>
</evidence>
<evidence type="ECO:0000313" key="3">
    <source>
        <dbReference type="Proteomes" id="UP001141933"/>
    </source>
</evidence>
<organism evidence="2 3">
    <name type="scientific">Phocaeicola acetigenes</name>
    <dbReference type="NCBI Taxonomy" id="3016083"/>
    <lineage>
        <taxon>Bacteria</taxon>
        <taxon>Pseudomonadati</taxon>
        <taxon>Bacteroidota</taxon>
        <taxon>Bacteroidia</taxon>
        <taxon>Bacteroidales</taxon>
        <taxon>Bacteroidaceae</taxon>
        <taxon>Phocaeicola</taxon>
    </lineage>
</organism>
<keyword evidence="1" id="KW-0472">Membrane</keyword>
<name>A0ABT4PK17_9BACT</name>
<evidence type="ECO:0008006" key="4">
    <source>
        <dbReference type="Google" id="ProtNLM"/>
    </source>
</evidence>
<feature type="transmembrane region" description="Helical" evidence="1">
    <location>
        <begin position="12"/>
        <end position="30"/>
    </location>
</feature>
<proteinExistence type="predicted"/>
<evidence type="ECO:0000256" key="1">
    <source>
        <dbReference type="SAM" id="Phobius"/>
    </source>
</evidence>
<dbReference type="EMBL" id="JAPZVM010000011">
    <property type="protein sequence ID" value="MCZ8373398.1"/>
    <property type="molecule type" value="Genomic_DNA"/>
</dbReference>
<sequence>MVQVFKSRTTAFQITVFVLVVVVCILVLLLDAAHNWSCLALLTPVILWTDHFLTRIEVYENGDVWIRRGFTGTTKLHGILQLKYDSKKWKSQQILLHHTKGYCTVDPMDRKAFIAYMQKVNPMMEYIEK</sequence>
<protein>
    <recommendedName>
        <fullName evidence="4">PH domain-containing protein</fullName>
    </recommendedName>
</protein>
<dbReference type="RefSeq" id="WP_269878720.1">
    <property type="nucleotide sequence ID" value="NZ_JAPZVM010000011.1"/>
</dbReference>
<keyword evidence="1" id="KW-1133">Transmembrane helix</keyword>
<accession>A0ABT4PK17</accession>
<keyword evidence="1" id="KW-0812">Transmembrane</keyword>
<gene>
    <name evidence="2" type="ORF">O6P32_11890</name>
</gene>
<keyword evidence="3" id="KW-1185">Reference proteome</keyword>
<comment type="caution">
    <text evidence="2">The sequence shown here is derived from an EMBL/GenBank/DDBJ whole genome shotgun (WGS) entry which is preliminary data.</text>
</comment>
<dbReference type="Proteomes" id="UP001141933">
    <property type="component" value="Unassembled WGS sequence"/>
</dbReference>